<dbReference type="Pfam" id="PF26340">
    <property type="entry name" value="DNA-SBD_ScoMcrA"/>
    <property type="match status" value="1"/>
</dbReference>
<feature type="domain" description="ScoMcrA-like DNA sulfur-binding" evidence="1">
    <location>
        <begin position="5"/>
        <end position="126"/>
    </location>
</feature>
<gene>
    <name evidence="2" type="ORF">HMPREF0724_11092</name>
</gene>
<evidence type="ECO:0000259" key="1">
    <source>
        <dbReference type="Pfam" id="PF26340"/>
    </source>
</evidence>
<evidence type="ECO:0000313" key="2">
    <source>
        <dbReference type="EMBL" id="EGD25311.1"/>
    </source>
</evidence>
<dbReference type="HOGENOM" id="CLU_1659376_0_0_11"/>
<dbReference type="OrthoDB" id="9802640at2"/>
<sequence length="159" mass="17350">MTSPDLLDSLHQLKVQVYKGQPAPYQHVVLLWAIDRAHTGKPRMSRFSEVKDELGGALAPFALAKTPPNPANPWVALGQSPWWELEAAIPYKLVAERDLAAGLSVATYDRVRGDAAFARQAVDSISRIIGHHSAYPALWKSLSLSDLAPPPSRTSPDCC</sequence>
<reference evidence="2" key="1">
    <citation type="submission" date="2011-01" db="EMBL/GenBank/DDBJ databases">
        <authorList>
            <person name="Muzny D."/>
            <person name="Qin X."/>
            <person name="Buhay C."/>
            <person name="Dugan-Rocha S."/>
            <person name="Ding Y."/>
            <person name="Chen G."/>
            <person name="Hawes A."/>
            <person name="Holder M."/>
            <person name="Jhangiani S."/>
            <person name="Johnson A."/>
            <person name="Khan Z."/>
            <person name="Li Z."/>
            <person name="Liu W."/>
            <person name="Liu X."/>
            <person name="Perez L."/>
            <person name="Shen H."/>
            <person name="Wang Q."/>
            <person name="Watt J."/>
            <person name="Xi L."/>
            <person name="Xin Y."/>
            <person name="Zhou J."/>
            <person name="Deng J."/>
            <person name="Jiang H."/>
            <person name="Liu Y."/>
            <person name="Qu J."/>
            <person name="Song X.-Z."/>
            <person name="Zhang L."/>
            <person name="Villasana D."/>
            <person name="Johnson A."/>
            <person name="Liu J."/>
            <person name="Liyanage D."/>
            <person name="Lorensuhewa L."/>
            <person name="Robinson T."/>
            <person name="Song A."/>
            <person name="Song B.-B."/>
            <person name="Dinh H."/>
            <person name="Thornton R."/>
            <person name="Coyle M."/>
            <person name="Francisco L."/>
            <person name="Jackson L."/>
            <person name="Javaid M."/>
            <person name="Korchina V."/>
            <person name="Kovar C."/>
            <person name="Mata R."/>
            <person name="Mathew T."/>
            <person name="Ngo R."/>
            <person name="Nguyen L."/>
            <person name="Nguyen N."/>
            <person name="Okwuonu G."/>
            <person name="Ongeri F."/>
            <person name="Pham C."/>
            <person name="Simmons D."/>
            <person name="Wilczek-Boney K."/>
            <person name="Hale W."/>
            <person name="Jakkamsetti A."/>
            <person name="Pham P."/>
            <person name="Ruth R."/>
            <person name="San Lucas F."/>
            <person name="Warren J."/>
            <person name="Zhang J."/>
            <person name="Zhao Z."/>
            <person name="Zhou C."/>
            <person name="Zhu D."/>
            <person name="Lee S."/>
            <person name="Bess C."/>
            <person name="Blankenburg K."/>
            <person name="Forbes L."/>
            <person name="Fu Q."/>
            <person name="Gubbala S."/>
            <person name="Hirani K."/>
            <person name="Jayaseelan J.C."/>
            <person name="Lara F."/>
            <person name="Munidasa M."/>
            <person name="Palculict T."/>
            <person name="Patil S."/>
            <person name="Pu L.-L."/>
            <person name="Saada N."/>
            <person name="Tang L."/>
            <person name="Weissenberger G."/>
            <person name="Zhu Y."/>
            <person name="Hemphill L."/>
            <person name="Shang Y."/>
            <person name="Youmans B."/>
            <person name="Ayvaz T."/>
            <person name="Ross M."/>
            <person name="Santibanez J."/>
            <person name="Aqrawi P."/>
            <person name="Gross S."/>
            <person name="Joshi V."/>
            <person name="Fowler G."/>
            <person name="Nazareth L."/>
            <person name="Reid J."/>
            <person name="Worley K."/>
            <person name="Petrosino J."/>
            <person name="Highlander S."/>
            <person name="Gibbs R."/>
        </authorList>
    </citation>
    <scope>NUCLEOTIDE SEQUENCE [LARGE SCALE GENOMIC DNA]</scope>
    <source>
        <strain evidence="2">ATCC 33707</strain>
    </source>
</reference>
<proteinExistence type="predicted"/>
<organism evidence="2 3">
    <name type="scientific">Prescottella equi ATCC 33707</name>
    <dbReference type="NCBI Taxonomy" id="525370"/>
    <lineage>
        <taxon>Bacteria</taxon>
        <taxon>Bacillati</taxon>
        <taxon>Actinomycetota</taxon>
        <taxon>Actinomycetes</taxon>
        <taxon>Mycobacteriales</taxon>
        <taxon>Nocardiaceae</taxon>
        <taxon>Prescottella</taxon>
    </lineage>
</organism>
<evidence type="ECO:0000313" key="3">
    <source>
        <dbReference type="Proteomes" id="UP000004245"/>
    </source>
</evidence>
<dbReference type="AlphaFoldDB" id="E9SXM7"/>
<dbReference type="InterPro" id="IPR058813">
    <property type="entry name" value="DNA-SBD_ScoMcrA"/>
</dbReference>
<accession>E9SXM7</accession>
<comment type="caution">
    <text evidence="2">The sequence shown here is derived from an EMBL/GenBank/DDBJ whole genome shotgun (WGS) entry which is preliminary data.</text>
</comment>
<dbReference type="EMBL" id="ADNW02000006">
    <property type="protein sequence ID" value="EGD25311.1"/>
    <property type="molecule type" value="Genomic_DNA"/>
</dbReference>
<keyword evidence="3" id="KW-1185">Reference proteome</keyword>
<protein>
    <recommendedName>
        <fullName evidence="1">ScoMcrA-like DNA sulfur-binding domain-containing protein</fullName>
    </recommendedName>
</protein>
<name>E9SXM7_RHOHA</name>
<dbReference type="RefSeq" id="WP_005514140.1">
    <property type="nucleotide sequence ID" value="NZ_CM001149.1"/>
</dbReference>
<dbReference type="Proteomes" id="UP000004245">
    <property type="component" value="Unassembled WGS sequence"/>
</dbReference>